<sequence>MRNWRSQFDVAHTVTTNFSLGDFNATLLTNHTTVFQTLIFATKTFVVFYRAKNTRTEQTITLRLERTIVDGFRFFHFTKRP</sequence>
<protein>
    <submittedName>
        <fullName evidence="1">Uncharacterized protein</fullName>
    </submittedName>
</protein>
<reference evidence="1 2" key="1">
    <citation type="submission" date="2015-07" db="EMBL/GenBank/DDBJ databases">
        <authorList>
            <consortium name="Pathogen Informatics"/>
        </authorList>
    </citation>
    <scope>NUCLEOTIDE SEQUENCE [LARGE SCALE GENOMIC DNA]</scope>
    <source>
        <strain evidence="1 2">A316</strain>
    </source>
</reference>
<dbReference type="AlphaFoldDB" id="A0A656ANX9"/>
<dbReference type="Proteomes" id="UP000041770">
    <property type="component" value="Unassembled WGS sequence"/>
</dbReference>
<accession>A0A656ANX9</accession>
<organism evidence="1 2">
    <name type="scientific">Vibrio cholerae</name>
    <dbReference type="NCBI Taxonomy" id="666"/>
    <lineage>
        <taxon>Bacteria</taxon>
        <taxon>Pseudomonadati</taxon>
        <taxon>Pseudomonadota</taxon>
        <taxon>Gammaproteobacteria</taxon>
        <taxon>Vibrionales</taxon>
        <taxon>Vibrionaceae</taxon>
        <taxon>Vibrio</taxon>
    </lineage>
</organism>
<gene>
    <name evidence="1" type="ORF">ERS013200_04049</name>
</gene>
<name>A0A656ANX9_VIBCL</name>
<evidence type="ECO:0000313" key="2">
    <source>
        <dbReference type="Proteomes" id="UP000041770"/>
    </source>
</evidence>
<proteinExistence type="predicted"/>
<evidence type="ECO:0000313" key="1">
    <source>
        <dbReference type="EMBL" id="CSD38835.1"/>
    </source>
</evidence>
<dbReference type="EMBL" id="CWQY01000062">
    <property type="protein sequence ID" value="CSD38835.1"/>
    <property type="molecule type" value="Genomic_DNA"/>
</dbReference>